<dbReference type="AlphaFoldDB" id="A0A1J5SX38"/>
<dbReference type="Pfam" id="PF11964">
    <property type="entry name" value="SpoIIAA-like"/>
    <property type="match status" value="1"/>
</dbReference>
<comment type="caution">
    <text evidence="1">The sequence shown here is derived from an EMBL/GenBank/DDBJ whole genome shotgun (WGS) entry which is preliminary data.</text>
</comment>
<reference evidence="1" key="1">
    <citation type="submission" date="2016-10" db="EMBL/GenBank/DDBJ databases">
        <title>Sequence of Gallionella enrichment culture.</title>
        <authorList>
            <person name="Poehlein A."/>
            <person name="Muehling M."/>
            <person name="Daniel R."/>
        </authorList>
    </citation>
    <scope>NUCLEOTIDE SEQUENCE</scope>
</reference>
<protein>
    <recommendedName>
        <fullName evidence="2">STAS/SEC14 domain-containing protein</fullName>
    </recommendedName>
</protein>
<dbReference type="InterPro" id="IPR036513">
    <property type="entry name" value="STAS_dom_sf"/>
</dbReference>
<organism evidence="1">
    <name type="scientific">mine drainage metagenome</name>
    <dbReference type="NCBI Taxonomy" id="410659"/>
    <lineage>
        <taxon>unclassified sequences</taxon>
        <taxon>metagenomes</taxon>
        <taxon>ecological metagenomes</taxon>
    </lineage>
</organism>
<dbReference type="EMBL" id="MLJW01000031">
    <property type="protein sequence ID" value="OIR08573.1"/>
    <property type="molecule type" value="Genomic_DNA"/>
</dbReference>
<evidence type="ECO:0008006" key="2">
    <source>
        <dbReference type="Google" id="ProtNLM"/>
    </source>
</evidence>
<dbReference type="Gene3D" id="3.40.50.10600">
    <property type="entry name" value="SpoIIaa-like domains"/>
    <property type="match status" value="1"/>
</dbReference>
<proteinExistence type="predicted"/>
<gene>
    <name evidence="1" type="ORF">GALL_93670</name>
</gene>
<accession>A0A1J5SX38</accession>
<dbReference type="InterPro" id="IPR038396">
    <property type="entry name" value="SpoIIAA-like_sf"/>
</dbReference>
<evidence type="ECO:0000313" key="1">
    <source>
        <dbReference type="EMBL" id="OIR08573.1"/>
    </source>
</evidence>
<dbReference type="InterPro" id="IPR021866">
    <property type="entry name" value="SpoIIAA-like"/>
</dbReference>
<dbReference type="SUPFAM" id="SSF52091">
    <property type="entry name" value="SpoIIaa-like"/>
    <property type="match status" value="1"/>
</dbReference>
<name>A0A1J5SX38_9ZZZZ</name>
<sequence length="115" mass="13546">MITIEESSQLVNIAVMGEFTIADFKQFEEHALHKLNAPGKINLLFDLRGMLGYTPDVAWEELKFFRRQHNHDFSKIAVVTDNQWLTWQAWLSRLFVDADIRAFSDYHEAESWARM</sequence>